<organism evidence="2 3">
    <name type="scientific">Methanoculleus bourgensis (strain ATCC 43281 / DSM 3045 / OCM 15 / MS2)</name>
    <name type="common">Methanogenium bourgense</name>
    <dbReference type="NCBI Taxonomy" id="1201294"/>
    <lineage>
        <taxon>Archaea</taxon>
        <taxon>Methanobacteriati</taxon>
        <taxon>Methanobacteriota</taxon>
        <taxon>Stenosarchaea group</taxon>
        <taxon>Methanomicrobia</taxon>
        <taxon>Methanomicrobiales</taxon>
        <taxon>Methanomicrobiaceae</taxon>
        <taxon>Methanoculleus</taxon>
    </lineage>
</organism>
<name>I7KXV9_METBM</name>
<sequence length="378" mass="39308">MGTGHHGLLPVLLIVVCLLASPAAAGPEDVTVTSVVVDPLVLMQDDSGTITVVVQNNGPTPVQVGRARLYGDGVVPVSEPYPSVGVIGAGTGRTFSFAVRADAPDGTYYPVFHLDFRENGTLRYPVPVRVDGTPLSVTVAGRPETFSSGREAAITVNVGNPRPNAASGVQVTPQGTGFTVTPAGAFIGNLAPDGSRAVVFNLTPAGETNVTFHVAWRNGLNTHTTDLALPVSFGEDKRRADLVASNIEVVPEGDLYRATGDVANAGLESARSVLVTPGAPAMPADPYRVYVVGTLDPDDVAPFEVTFRAGADVTEIPLIIDYRDSDGNPFSVTVPVSLENRTAEGTAAPAVLVPAAVAGALALAAALAVLWYLRRRRR</sequence>
<evidence type="ECO:0000313" key="2">
    <source>
        <dbReference type="EMBL" id="CCJ35380.1"/>
    </source>
</evidence>
<dbReference type="InterPro" id="IPR013783">
    <property type="entry name" value="Ig-like_fold"/>
</dbReference>
<evidence type="ECO:0000313" key="3">
    <source>
        <dbReference type="Proteomes" id="UP000009007"/>
    </source>
</evidence>
<keyword evidence="1" id="KW-1133">Transmembrane helix</keyword>
<keyword evidence="1" id="KW-0472">Membrane</keyword>
<proteinExistence type="predicted"/>
<dbReference type="AlphaFoldDB" id="I7KXV9"/>
<evidence type="ECO:0000256" key="1">
    <source>
        <dbReference type="SAM" id="Phobius"/>
    </source>
</evidence>
<dbReference type="HOGENOM" id="CLU_048387_0_0_2"/>
<dbReference type="PATRIC" id="fig|1201294.9.peg.489"/>
<gene>
    <name evidence="2" type="ordered locus">BN140_0457</name>
</gene>
<protein>
    <recommendedName>
        <fullName evidence="4">CARDB domain-containing protein</fullName>
    </recommendedName>
</protein>
<feature type="transmembrane region" description="Helical" evidence="1">
    <location>
        <begin position="351"/>
        <end position="373"/>
    </location>
</feature>
<keyword evidence="1" id="KW-0812">Transmembrane</keyword>
<evidence type="ECO:0008006" key="4">
    <source>
        <dbReference type="Google" id="ProtNLM"/>
    </source>
</evidence>
<dbReference type="BioCyc" id="MBOU1201294:BN140_RS02270-MONOMER"/>
<accession>I7KXV9</accession>
<reference evidence="3" key="1">
    <citation type="journal article" date="2012" name="J. Bacteriol.">
        <title>Complete genome sequence of the hydrogenotrophic, methanogenic archaeon Methanoculleus bourgensis strain MS2T, isolated from a sewage sludge digester.</title>
        <authorList>
            <person name="Maus I."/>
            <person name="Wibberg D."/>
            <person name="Stantscheff R."/>
            <person name="Eikmeyer F.G."/>
            <person name="Seffner A."/>
            <person name="Boelter J."/>
            <person name="Szczepanowski R."/>
            <person name="Blom J."/>
            <person name="Jaenicke S."/>
            <person name="Konig H."/>
            <person name="Puhler A."/>
            <person name="Schluter A."/>
        </authorList>
    </citation>
    <scope>NUCLEOTIDE SEQUENCE [LARGE SCALE GENOMIC DNA]</scope>
    <source>
        <strain evidence="3">ATCC 43281 / DSM 3045 / OCM 15 / MS2</strain>
    </source>
</reference>
<dbReference type="KEGG" id="mbg:BN140_0457"/>
<dbReference type="Proteomes" id="UP000009007">
    <property type="component" value="Chromosome I"/>
</dbReference>
<dbReference type="PANTHER" id="PTHR35902">
    <property type="entry name" value="S-LAYER DOMAIN-LIKE PROTEIN-RELATED"/>
    <property type="match status" value="1"/>
</dbReference>
<dbReference type="GeneID" id="13354005"/>
<dbReference type="EMBL" id="HE964772">
    <property type="protein sequence ID" value="CCJ35380.1"/>
    <property type="molecule type" value="Genomic_DNA"/>
</dbReference>
<dbReference type="Gene3D" id="2.60.40.10">
    <property type="entry name" value="Immunoglobulins"/>
    <property type="match status" value="1"/>
</dbReference>
<dbReference type="PANTHER" id="PTHR35902:SF6">
    <property type="entry name" value="CONSERVED WITHIN P. AEROPHILUM"/>
    <property type="match status" value="1"/>
</dbReference>
<dbReference type="RefSeq" id="WP_014866357.1">
    <property type="nucleotide sequence ID" value="NC_018227.2"/>
</dbReference>
<dbReference type="STRING" id="1201294.BN140_0457"/>
<keyword evidence="3" id="KW-1185">Reference proteome</keyword>